<gene>
    <name evidence="3" type="primary">rmf</name>
    <name evidence="4" type="ordered locus">SG1025</name>
</gene>
<name>Q2NU75_SODGM</name>
<dbReference type="NCBIfam" id="NF041886">
    <property type="entry name" value="Rmf_CrpP_fam"/>
    <property type="match status" value="1"/>
</dbReference>
<evidence type="ECO:0000256" key="3">
    <source>
        <dbReference type="HAMAP-Rule" id="MF_00919"/>
    </source>
</evidence>
<dbReference type="Pfam" id="PF04957">
    <property type="entry name" value="RMF"/>
    <property type="match status" value="1"/>
</dbReference>
<comment type="subcellular location">
    <subcellularLocation>
        <location evidence="3">Cytoplasm</location>
    </subcellularLocation>
</comment>
<evidence type="ECO:0000256" key="1">
    <source>
        <dbReference type="ARBA" id="ARBA00022490"/>
    </source>
</evidence>
<dbReference type="Gene3D" id="1.10.10.620">
    <property type="entry name" value="ribosome modulation factor like domain"/>
    <property type="match status" value="1"/>
</dbReference>
<keyword evidence="5" id="KW-1185">Reference proteome</keyword>
<dbReference type="KEGG" id="sgl:SG1025"/>
<dbReference type="HAMAP" id="MF_00919">
    <property type="entry name" value="RMF"/>
    <property type="match status" value="1"/>
</dbReference>
<protein>
    <recommendedName>
        <fullName evidence="3">Ribosome modulation factor</fullName>
        <shortName evidence="3">RMF</shortName>
    </recommendedName>
</protein>
<sequence length="106" mass="12169">MKRQKRDRLERAHSRGYQAGLSGRTRELCPYQSLDARSHWLGGWRKAYGRPIGNLIRHPRTTSAWRGGFFSGVDGTCADRRQRYAGREHQKAAVSLNRPTFRSLAV</sequence>
<proteinExistence type="inferred from homology"/>
<organism evidence="4 5">
    <name type="scientific">Sodalis glossinidius (strain morsitans)</name>
    <dbReference type="NCBI Taxonomy" id="343509"/>
    <lineage>
        <taxon>Bacteria</taxon>
        <taxon>Pseudomonadati</taxon>
        <taxon>Pseudomonadota</taxon>
        <taxon>Gammaproteobacteria</taxon>
        <taxon>Enterobacterales</taxon>
        <taxon>Bruguierivoracaceae</taxon>
        <taxon>Sodalis</taxon>
    </lineage>
</organism>
<dbReference type="Proteomes" id="UP000001932">
    <property type="component" value="Chromosome"/>
</dbReference>
<dbReference type="GO" id="GO:0005737">
    <property type="term" value="C:cytoplasm"/>
    <property type="evidence" value="ECO:0007669"/>
    <property type="project" value="UniProtKB-SubCell"/>
</dbReference>
<accession>Q2NU75</accession>
<keyword evidence="2 3" id="KW-0810">Translation regulation</keyword>
<dbReference type="EMBL" id="AP008232">
    <property type="protein sequence ID" value="BAE74300.1"/>
    <property type="molecule type" value="Genomic_DNA"/>
</dbReference>
<comment type="function">
    <text evidence="3">During stationary phase, converts 70S ribosomes to an inactive dimeric form (100S ribosomes).</text>
</comment>
<dbReference type="InterPro" id="IPR007040">
    <property type="entry name" value="Ribosome_modulation_factor"/>
</dbReference>
<dbReference type="GO" id="GO:0006417">
    <property type="term" value="P:regulation of translation"/>
    <property type="evidence" value="ECO:0007669"/>
    <property type="project" value="UniProtKB-UniRule"/>
</dbReference>
<dbReference type="AlphaFoldDB" id="Q2NU75"/>
<keyword evidence="1 3" id="KW-0963">Cytoplasm</keyword>
<dbReference type="eggNOG" id="COG3130">
    <property type="taxonomic scope" value="Bacteria"/>
</dbReference>
<evidence type="ECO:0000256" key="2">
    <source>
        <dbReference type="ARBA" id="ARBA00022845"/>
    </source>
</evidence>
<dbReference type="NCBIfam" id="NF011162">
    <property type="entry name" value="PRK14563.1"/>
    <property type="match status" value="1"/>
</dbReference>
<comment type="similarity">
    <text evidence="3">Belongs to the ribosome modulation factor family.</text>
</comment>
<evidence type="ECO:0000313" key="5">
    <source>
        <dbReference type="Proteomes" id="UP000001932"/>
    </source>
</evidence>
<evidence type="ECO:0000313" key="4">
    <source>
        <dbReference type="EMBL" id="BAE74300.1"/>
    </source>
</evidence>
<dbReference type="HOGENOM" id="CLU_2221483_0_0_6"/>
<reference evidence="4 5" key="1">
    <citation type="journal article" date="2006" name="Genome Res.">
        <title>Massive genome erosion and functional adaptations provide insights into the symbiotic lifestyle of Sodalis glossinidius in the tsetse host.</title>
        <authorList>
            <person name="Toh H."/>
            <person name="Weiss B.L."/>
            <person name="Perkin S.A.H."/>
            <person name="Yamashita A."/>
            <person name="Oshima K."/>
            <person name="Hattori M."/>
            <person name="Aksoy S."/>
        </authorList>
    </citation>
    <scope>NUCLEOTIDE SEQUENCE [LARGE SCALE GENOMIC DNA]</scope>
    <source>
        <strain evidence="5">morsitans</strain>
    </source>
</reference>
<dbReference type="STRING" id="343509.SG1025"/>
<dbReference type="InterPro" id="IPR023200">
    <property type="entry name" value="RMF_sf"/>
</dbReference>